<protein>
    <submittedName>
        <fullName evidence="2">Uncharacterized protein</fullName>
    </submittedName>
</protein>
<keyword evidence="1" id="KW-1133">Transmembrane helix</keyword>
<keyword evidence="1" id="KW-0472">Membrane</keyword>
<accession>A0A7G9YKT0</accession>
<keyword evidence="1" id="KW-0812">Transmembrane</keyword>
<name>A0A7G9YKT0_9EURY</name>
<dbReference type="EMBL" id="MT631356">
    <property type="protein sequence ID" value="QNO48614.1"/>
    <property type="molecule type" value="Genomic_DNA"/>
</dbReference>
<dbReference type="AlphaFoldDB" id="A0A7G9YKT0"/>
<organism evidence="2">
    <name type="scientific">Candidatus Methanogaster sp. ANME-2c ERB4</name>
    <dbReference type="NCBI Taxonomy" id="2759911"/>
    <lineage>
        <taxon>Archaea</taxon>
        <taxon>Methanobacteriati</taxon>
        <taxon>Methanobacteriota</taxon>
        <taxon>Stenosarchaea group</taxon>
        <taxon>Methanomicrobia</taxon>
        <taxon>Methanosarcinales</taxon>
        <taxon>ANME-2 cluster</taxon>
        <taxon>Candidatus Methanogasteraceae</taxon>
        <taxon>Candidatus Methanogaster</taxon>
    </lineage>
</organism>
<evidence type="ECO:0000256" key="1">
    <source>
        <dbReference type="SAM" id="Phobius"/>
    </source>
</evidence>
<evidence type="ECO:0000313" key="2">
    <source>
        <dbReference type="EMBL" id="QNO48614.1"/>
    </source>
</evidence>
<reference evidence="2" key="1">
    <citation type="submission" date="2020-06" db="EMBL/GenBank/DDBJ databases">
        <title>Unique genomic features of the anaerobic methanotrophic archaea.</title>
        <authorList>
            <person name="Chadwick G.L."/>
            <person name="Skennerton C.T."/>
            <person name="Laso-Perez R."/>
            <person name="Leu A.O."/>
            <person name="Speth D.R."/>
            <person name="Yu H."/>
            <person name="Morgan-Lang C."/>
            <person name="Hatzenpichler R."/>
            <person name="Goudeau D."/>
            <person name="Malmstrom R."/>
            <person name="Brazelton W.J."/>
            <person name="Woyke T."/>
            <person name="Hallam S.J."/>
            <person name="Tyson G.W."/>
            <person name="Wegener G."/>
            <person name="Boetius A."/>
            <person name="Orphan V."/>
        </authorList>
    </citation>
    <scope>NUCLEOTIDE SEQUENCE</scope>
</reference>
<proteinExistence type="predicted"/>
<gene>
    <name evidence="2" type="ORF">LKGCFIDI_00016</name>
</gene>
<feature type="transmembrane region" description="Helical" evidence="1">
    <location>
        <begin position="62"/>
        <end position="84"/>
    </location>
</feature>
<sequence length="102" mass="10433">MGRIHNSRENQNHRIADATPGALLRTCTLAPPACTAAATPTAHGGRGAVNASRGIGRRWRSMAVLIVFAAMLAVYIAPALAAILPDPANIANATGNHQAGGD</sequence>